<gene>
    <name evidence="1" type="ORF">GTP27_16085</name>
</gene>
<protein>
    <submittedName>
        <fullName evidence="1">Uncharacterized protein</fullName>
    </submittedName>
</protein>
<organism evidence="1 2">
    <name type="scientific">Duganella qianjiadongensis</name>
    <dbReference type="NCBI Taxonomy" id="2692176"/>
    <lineage>
        <taxon>Bacteria</taxon>
        <taxon>Pseudomonadati</taxon>
        <taxon>Pseudomonadota</taxon>
        <taxon>Betaproteobacteria</taxon>
        <taxon>Burkholderiales</taxon>
        <taxon>Oxalobacteraceae</taxon>
        <taxon>Telluria group</taxon>
        <taxon>Duganella</taxon>
    </lineage>
</organism>
<evidence type="ECO:0000313" key="1">
    <source>
        <dbReference type="EMBL" id="MYM40848.1"/>
    </source>
</evidence>
<dbReference type="Proteomes" id="UP000478090">
    <property type="component" value="Unassembled WGS sequence"/>
</dbReference>
<comment type="caution">
    <text evidence="1">The sequence shown here is derived from an EMBL/GenBank/DDBJ whole genome shotgun (WGS) entry which is preliminary data.</text>
</comment>
<reference evidence="1 2" key="1">
    <citation type="submission" date="2019-12" db="EMBL/GenBank/DDBJ databases">
        <title>Novel species isolated from a subtropical stream in China.</title>
        <authorList>
            <person name="Lu H."/>
        </authorList>
    </citation>
    <scope>NUCLEOTIDE SEQUENCE [LARGE SCALE GENOMIC DNA]</scope>
    <source>
        <strain evidence="1 2">CY13W</strain>
    </source>
</reference>
<accession>A0ABW9VN35</accession>
<dbReference type="RefSeq" id="WP_161040184.1">
    <property type="nucleotide sequence ID" value="NZ_WWCM01000011.1"/>
</dbReference>
<evidence type="ECO:0000313" key="2">
    <source>
        <dbReference type="Proteomes" id="UP000478090"/>
    </source>
</evidence>
<sequence length="142" mass="15598">MTISIRKLSHTHDACATYATNMKFVLTNLSTLGIARAKPAAPQFAPRTLAKSYIPPTGLWGRITVALSGAAARRERACARLNTFYDGAQNSLVATEFSNVAMLKFIKAYDECDDRVQRSAMMQSLNADVRVAAETALNWGRR</sequence>
<keyword evidence="2" id="KW-1185">Reference proteome</keyword>
<name>A0ABW9VN35_9BURK</name>
<dbReference type="EMBL" id="WWCM01000011">
    <property type="protein sequence ID" value="MYM40848.1"/>
    <property type="molecule type" value="Genomic_DNA"/>
</dbReference>
<proteinExistence type="predicted"/>